<feature type="domain" description="Cyclin-like" evidence="4">
    <location>
        <begin position="1"/>
        <end position="81"/>
    </location>
</feature>
<dbReference type="InterPro" id="IPR036915">
    <property type="entry name" value="Cyclin-like_sf"/>
</dbReference>
<evidence type="ECO:0000256" key="1">
    <source>
        <dbReference type="ARBA" id="ARBA00008638"/>
    </source>
</evidence>
<name>A0ABR3GE48_9PEZI</name>
<protein>
    <recommendedName>
        <fullName evidence="2">RNA polymerase II holoenzyme cyclin-like subunit</fullName>
    </recommendedName>
</protein>
<dbReference type="InterPro" id="IPR043198">
    <property type="entry name" value="Cyclin/Ssn8"/>
</dbReference>
<dbReference type="CDD" id="cd20513">
    <property type="entry name" value="CYCLIN_CCNC_rpt1"/>
    <property type="match status" value="1"/>
</dbReference>
<evidence type="ECO:0000313" key="5">
    <source>
        <dbReference type="EMBL" id="KAL0634002.1"/>
    </source>
</evidence>
<dbReference type="Gene3D" id="1.10.472.10">
    <property type="entry name" value="Cyclin-like"/>
    <property type="match status" value="2"/>
</dbReference>
<proteinExistence type="inferred from homology"/>
<comment type="caution">
    <text evidence="5">The sequence shown here is derived from an EMBL/GenBank/DDBJ whole genome shotgun (WGS) entry which is preliminary data.</text>
</comment>
<evidence type="ECO:0000256" key="3">
    <source>
        <dbReference type="RuleBase" id="RU000383"/>
    </source>
</evidence>
<dbReference type="Pfam" id="PF00134">
    <property type="entry name" value="Cyclin_N"/>
    <property type="match status" value="1"/>
</dbReference>
<organism evidence="5 6">
    <name type="scientific">Discina gigas</name>
    <dbReference type="NCBI Taxonomy" id="1032678"/>
    <lineage>
        <taxon>Eukaryota</taxon>
        <taxon>Fungi</taxon>
        <taxon>Dikarya</taxon>
        <taxon>Ascomycota</taxon>
        <taxon>Pezizomycotina</taxon>
        <taxon>Pezizomycetes</taxon>
        <taxon>Pezizales</taxon>
        <taxon>Discinaceae</taxon>
        <taxon>Discina</taxon>
    </lineage>
</organism>
<dbReference type="InterPro" id="IPR006671">
    <property type="entry name" value="Cyclin_N"/>
</dbReference>
<evidence type="ECO:0000256" key="2">
    <source>
        <dbReference type="ARBA" id="ARBA00014912"/>
    </source>
</evidence>
<dbReference type="Proteomes" id="UP001447188">
    <property type="component" value="Unassembled WGS sequence"/>
</dbReference>
<dbReference type="InterPro" id="IPR013763">
    <property type="entry name" value="Cyclin-like_dom"/>
</dbReference>
<sequence>MQTRQQALATAQLYIRRFYTKVPIRDTNPYLVMATCLYLALKMEECPQHIRIVVSEARTCWPDVMPSDTAKLAECEFYLMSEMNSYLIVHHPYRTLQDLTPVLGLTSEENNTSWQVINDSCLTDLPLLYPPHVIALTAIFLSVVLKPSLSQASLHAAATSAAAVAAVVANSGNGGNNGTGSLGASGQGPQSRIGKLIEWYAESKVDMEAVIDCTQEIISLYEAWESFTPSAEKNCKDQLTRIIKTRGMS</sequence>
<dbReference type="SMART" id="SM00385">
    <property type="entry name" value="CYCLIN"/>
    <property type="match status" value="1"/>
</dbReference>
<comment type="similarity">
    <text evidence="1">Belongs to the cyclin family. Cyclin C subfamily.</text>
</comment>
<keyword evidence="6" id="KW-1185">Reference proteome</keyword>
<dbReference type="PIRSF" id="PIRSF028758">
    <property type="entry name" value="Cyclin, C/H/G types"/>
    <property type="match status" value="1"/>
</dbReference>
<gene>
    <name evidence="5" type="primary">SSN8_1</name>
    <name evidence="5" type="ORF">Q9L58_007103</name>
</gene>
<dbReference type="PANTHER" id="PTHR10026">
    <property type="entry name" value="CYCLIN"/>
    <property type="match status" value="1"/>
</dbReference>
<dbReference type="CDD" id="cd20546">
    <property type="entry name" value="CYCLIN_SpCG1C_ScCTK2-like_rpt2"/>
    <property type="match status" value="1"/>
</dbReference>
<dbReference type="EMBL" id="JBBBZM010000107">
    <property type="protein sequence ID" value="KAL0634002.1"/>
    <property type="molecule type" value="Genomic_DNA"/>
</dbReference>
<accession>A0ABR3GE48</accession>
<evidence type="ECO:0000313" key="6">
    <source>
        <dbReference type="Proteomes" id="UP001447188"/>
    </source>
</evidence>
<dbReference type="SUPFAM" id="SSF47954">
    <property type="entry name" value="Cyclin-like"/>
    <property type="match status" value="2"/>
</dbReference>
<evidence type="ECO:0000259" key="4">
    <source>
        <dbReference type="SMART" id="SM00385"/>
    </source>
</evidence>
<keyword evidence="3" id="KW-0195">Cyclin</keyword>
<reference evidence="5 6" key="1">
    <citation type="submission" date="2024-02" db="EMBL/GenBank/DDBJ databases">
        <title>Discinaceae phylogenomics.</title>
        <authorList>
            <person name="Dirks A.C."/>
            <person name="James T.Y."/>
        </authorList>
    </citation>
    <scope>NUCLEOTIDE SEQUENCE [LARGE SCALE GENOMIC DNA]</scope>
    <source>
        <strain evidence="5 6">ACD0624</strain>
    </source>
</reference>